<dbReference type="SUPFAM" id="SSF51556">
    <property type="entry name" value="Metallo-dependent hydrolases"/>
    <property type="match status" value="1"/>
</dbReference>
<dbReference type="Proteomes" id="UP000324996">
    <property type="component" value="Unassembled WGS sequence"/>
</dbReference>
<sequence length="426" mass="46213">MKSPLIALCGLFVLAACDQAPQNTTSDQNSDPASVGSQSLEARADKLAQELLIADTHIDVPYRLHKLYEDVTRPTVDGDFDVPRAFAGGLDVAFMSIYTPADYEFEAPGKATAHADQMIDLVERIIATAPDQATIAHSTDEVMAARAAGRIALPLGMENGAPIAGSLDLLDHFYKRGIRYITLAHSRSNHIADSSYDEARPHDGLTAFGTTLIHAMNRMGIMIDVSHISDQAFWDVMAESATPVLATHSSARHFTPGFERNMADDMIKAMAAKGGVIMINFGSAFLTEAANGYNKRRDTAYEAWLEETEQEASAELETTFETRYRAENPYPFATLSHVLDHIDHVVEIAGIDAVGIGSDYDGVGDSLPVGLKDVSAYPNLIKGLLQRGYDEAGIEKIMGGNLMRLWRAVEDHATKAQNDATAPANE</sequence>
<gene>
    <name evidence="1" type="ORF">JCM17846_10600</name>
</gene>
<dbReference type="EMBL" id="BKCN01000003">
    <property type="protein sequence ID" value="GER03378.1"/>
    <property type="molecule type" value="Genomic_DNA"/>
</dbReference>
<comment type="caution">
    <text evidence="1">The sequence shown here is derived from an EMBL/GenBank/DDBJ whole genome shotgun (WGS) entry which is preliminary data.</text>
</comment>
<dbReference type="PANTHER" id="PTHR10443">
    <property type="entry name" value="MICROSOMAL DIPEPTIDASE"/>
    <property type="match status" value="1"/>
</dbReference>
<evidence type="ECO:0000313" key="1">
    <source>
        <dbReference type="EMBL" id="GER03378.1"/>
    </source>
</evidence>
<dbReference type="PROSITE" id="PS51365">
    <property type="entry name" value="RENAL_DIPEPTIDASE_2"/>
    <property type="match status" value="1"/>
</dbReference>
<evidence type="ECO:0000313" key="2">
    <source>
        <dbReference type="Proteomes" id="UP000324996"/>
    </source>
</evidence>
<dbReference type="InterPro" id="IPR032466">
    <property type="entry name" value="Metal_Hydrolase"/>
</dbReference>
<protein>
    <submittedName>
        <fullName evidence="1">Dipeptidase</fullName>
    </submittedName>
</protein>
<dbReference type="PROSITE" id="PS51257">
    <property type="entry name" value="PROKAR_LIPOPROTEIN"/>
    <property type="match status" value="1"/>
</dbReference>
<dbReference type="InterPro" id="IPR008257">
    <property type="entry name" value="Pept_M19"/>
</dbReference>
<name>A0A5A7N5M4_9PROT</name>
<accession>A0A5A7N5M4</accession>
<organism evidence="1 2">
    <name type="scientific">Iodidimonas nitroreducens</name>
    <dbReference type="NCBI Taxonomy" id="1236968"/>
    <lineage>
        <taxon>Bacteria</taxon>
        <taxon>Pseudomonadati</taxon>
        <taxon>Pseudomonadota</taxon>
        <taxon>Alphaproteobacteria</taxon>
        <taxon>Iodidimonadales</taxon>
        <taxon>Iodidimonadaceae</taxon>
        <taxon>Iodidimonas</taxon>
    </lineage>
</organism>
<reference evidence="1 2" key="1">
    <citation type="submission" date="2019-09" db="EMBL/GenBank/DDBJ databases">
        <title>NBRP : Genome information of microbial organism related human and environment.</title>
        <authorList>
            <person name="Hattori M."/>
            <person name="Oshima K."/>
            <person name="Inaba H."/>
            <person name="Suda W."/>
            <person name="Sakamoto M."/>
            <person name="Iino T."/>
            <person name="Kitahara M."/>
            <person name="Oshida Y."/>
            <person name="Iida T."/>
            <person name="Kudo T."/>
            <person name="Itoh T."/>
            <person name="Ohkuma M."/>
        </authorList>
    </citation>
    <scope>NUCLEOTIDE SEQUENCE [LARGE SCALE GENOMIC DNA]</scope>
    <source>
        <strain evidence="1 2">Q-1</strain>
    </source>
</reference>
<dbReference type="GO" id="GO:0006508">
    <property type="term" value="P:proteolysis"/>
    <property type="evidence" value="ECO:0007669"/>
    <property type="project" value="InterPro"/>
</dbReference>
<dbReference type="PANTHER" id="PTHR10443:SF12">
    <property type="entry name" value="DIPEPTIDASE"/>
    <property type="match status" value="1"/>
</dbReference>
<dbReference type="Pfam" id="PF01244">
    <property type="entry name" value="Peptidase_M19"/>
    <property type="match status" value="1"/>
</dbReference>
<keyword evidence="2" id="KW-1185">Reference proteome</keyword>
<dbReference type="RefSeq" id="WP_042082963.1">
    <property type="nucleotide sequence ID" value="NZ_BKCN01000003.1"/>
</dbReference>
<proteinExistence type="predicted"/>
<dbReference type="CDD" id="cd01301">
    <property type="entry name" value="rDP_like"/>
    <property type="match status" value="1"/>
</dbReference>
<dbReference type="GO" id="GO:0070573">
    <property type="term" value="F:metallodipeptidase activity"/>
    <property type="evidence" value="ECO:0007669"/>
    <property type="project" value="InterPro"/>
</dbReference>
<dbReference type="Gene3D" id="3.20.20.140">
    <property type="entry name" value="Metal-dependent hydrolases"/>
    <property type="match status" value="1"/>
</dbReference>
<dbReference type="AlphaFoldDB" id="A0A5A7N5M4"/>